<dbReference type="InterPro" id="IPR011856">
    <property type="entry name" value="tRNA_endonuc-like_dom_sf"/>
</dbReference>
<evidence type="ECO:0000256" key="2">
    <source>
        <dbReference type="ARBA" id="ARBA00012573"/>
    </source>
</evidence>
<dbReference type="GO" id="GO:0003676">
    <property type="term" value="F:nucleic acid binding"/>
    <property type="evidence" value="ECO:0007669"/>
    <property type="project" value="InterPro"/>
</dbReference>
<gene>
    <name evidence="6" type="ORF">LUZ63_003730</name>
</gene>
<feature type="domain" description="tRNA intron endonuclease catalytic" evidence="4">
    <location>
        <begin position="122"/>
        <end position="205"/>
    </location>
</feature>
<proteinExistence type="inferred from homology"/>
<dbReference type="Proteomes" id="UP001151287">
    <property type="component" value="Unassembled WGS sequence"/>
</dbReference>
<name>A0A9Q0D151_9POAL</name>
<evidence type="ECO:0000313" key="7">
    <source>
        <dbReference type="Proteomes" id="UP001151287"/>
    </source>
</evidence>
<dbReference type="PANTHER" id="PTHR21227">
    <property type="entry name" value="TRNA-SPLICING ENDONUCLEASE SUBUNIT SEN2"/>
    <property type="match status" value="1"/>
</dbReference>
<dbReference type="PANTHER" id="PTHR21227:SF0">
    <property type="entry name" value="TRNA-SPLICING ENDONUCLEASE SUBUNIT SEN2"/>
    <property type="match status" value="1"/>
</dbReference>
<dbReference type="Pfam" id="PF01974">
    <property type="entry name" value="tRNA_int_endo"/>
    <property type="match status" value="1"/>
</dbReference>
<dbReference type="SUPFAM" id="SSF53032">
    <property type="entry name" value="tRNA-intron endonuclease catalytic domain-like"/>
    <property type="match status" value="1"/>
</dbReference>
<dbReference type="CDD" id="cd22363">
    <property type="entry name" value="tRNA-intron_lyase_C"/>
    <property type="match status" value="1"/>
</dbReference>
<comment type="catalytic activity">
    <reaction evidence="3">
        <text>pretRNA = a 3'-half-tRNA molecule with a 5'-OH end + a 5'-half-tRNA molecule with a 2',3'-cyclic phosphate end + an intron with a 2',3'-cyclic phosphate and a 5'-hydroxyl terminus.</text>
        <dbReference type="EC" id="4.6.1.16"/>
    </reaction>
</comment>
<feature type="domain" description="tRNA intron endonuclease N-terminal" evidence="5">
    <location>
        <begin position="53"/>
        <end position="111"/>
    </location>
</feature>
<protein>
    <recommendedName>
        <fullName evidence="2">tRNA-intron lyase</fullName>
        <ecNumber evidence="2">4.6.1.16</ecNumber>
    </recommendedName>
</protein>
<keyword evidence="7" id="KW-1185">Reference proteome</keyword>
<evidence type="ECO:0000256" key="3">
    <source>
        <dbReference type="ARBA" id="ARBA00034031"/>
    </source>
</evidence>
<dbReference type="AlphaFoldDB" id="A0A9Q0D151"/>
<dbReference type="EMBL" id="JAMQYH010000001">
    <property type="protein sequence ID" value="KAJ1703951.1"/>
    <property type="molecule type" value="Genomic_DNA"/>
</dbReference>
<dbReference type="InterPro" id="IPR036167">
    <property type="entry name" value="tRNA_intron_Endo_cat-like_sf"/>
</dbReference>
<evidence type="ECO:0000259" key="5">
    <source>
        <dbReference type="Pfam" id="PF02778"/>
    </source>
</evidence>
<dbReference type="GO" id="GO:0000379">
    <property type="term" value="P:tRNA-type intron splice site recognition and cleavage"/>
    <property type="evidence" value="ECO:0007669"/>
    <property type="project" value="TreeGrafter"/>
</dbReference>
<evidence type="ECO:0000259" key="4">
    <source>
        <dbReference type="Pfam" id="PF01974"/>
    </source>
</evidence>
<organism evidence="6 7">
    <name type="scientific">Rhynchospora breviuscula</name>
    <dbReference type="NCBI Taxonomy" id="2022672"/>
    <lineage>
        <taxon>Eukaryota</taxon>
        <taxon>Viridiplantae</taxon>
        <taxon>Streptophyta</taxon>
        <taxon>Embryophyta</taxon>
        <taxon>Tracheophyta</taxon>
        <taxon>Spermatophyta</taxon>
        <taxon>Magnoliopsida</taxon>
        <taxon>Liliopsida</taxon>
        <taxon>Poales</taxon>
        <taxon>Cyperaceae</taxon>
        <taxon>Cyperoideae</taxon>
        <taxon>Rhynchosporeae</taxon>
        <taxon>Rhynchospora</taxon>
    </lineage>
</organism>
<dbReference type="GO" id="GO:0005737">
    <property type="term" value="C:cytoplasm"/>
    <property type="evidence" value="ECO:0007669"/>
    <property type="project" value="TreeGrafter"/>
</dbReference>
<accession>A0A9Q0D151</accession>
<dbReference type="GO" id="GO:0000213">
    <property type="term" value="F:tRNA-intron lyase activity"/>
    <property type="evidence" value="ECO:0007669"/>
    <property type="project" value="UniProtKB-EC"/>
</dbReference>
<comment type="similarity">
    <text evidence="1">Belongs to the tRNA-intron endonuclease family.</text>
</comment>
<evidence type="ECO:0000256" key="1">
    <source>
        <dbReference type="ARBA" id="ARBA00008078"/>
    </source>
</evidence>
<dbReference type="EC" id="4.6.1.16" evidence="2"/>
<sequence length="252" mass="29044">MELSGPRWKGKNFAQIANSNLMSGIIAQLQVCLSNSESAALPIGTDFLLETVPELTDLLDCTSFGRQLRTSYDSKQYFQLSPEETFYLHHFLKCLKVSIDNAKLIDVDDLWNFMRSRSELFPIYYRAYMHLRSKNWVVKLGTKNGVDYVVYRHHPALVHSEYAVIVDWEKDKGEKEGKRLRVWSDLHCAIRACNGVAKAVLLLNVMGYEVNFSLPELLERTTVDERQITRWVPSQCRDDCKLEGNKGEHHSI</sequence>
<dbReference type="OrthoDB" id="10249562at2759"/>
<evidence type="ECO:0000313" key="6">
    <source>
        <dbReference type="EMBL" id="KAJ1703951.1"/>
    </source>
</evidence>
<dbReference type="Gene3D" id="3.40.1350.10">
    <property type="match status" value="1"/>
</dbReference>
<dbReference type="InterPro" id="IPR006676">
    <property type="entry name" value="tRNA_splic"/>
</dbReference>
<dbReference type="GO" id="GO:0000214">
    <property type="term" value="C:tRNA-intron endonuclease complex"/>
    <property type="evidence" value="ECO:0007669"/>
    <property type="project" value="TreeGrafter"/>
</dbReference>
<reference evidence="6" key="1">
    <citation type="journal article" date="2022" name="Cell">
        <title>Repeat-based holocentromeres influence genome architecture and karyotype evolution.</title>
        <authorList>
            <person name="Hofstatter P.G."/>
            <person name="Thangavel G."/>
            <person name="Lux T."/>
            <person name="Neumann P."/>
            <person name="Vondrak T."/>
            <person name="Novak P."/>
            <person name="Zhang M."/>
            <person name="Costa L."/>
            <person name="Castellani M."/>
            <person name="Scott A."/>
            <person name="Toegelov H."/>
            <person name="Fuchs J."/>
            <person name="Mata-Sucre Y."/>
            <person name="Dias Y."/>
            <person name="Vanzela A.L.L."/>
            <person name="Huettel B."/>
            <person name="Almeida C.C.S."/>
            <person name="Simkova H."/>
            <person name="Souza G."/>
            <person name="Pedrosa-Harand A."/>
            <person name="Macas J."/>
            <person name="Mayer K.F.X."/>
            <person name="Houben A."/>
            <person name="Marques A."/>
        </authorList>
    </citation>
    <scope>NUCLEOTIDE SEQUENCE</scope>
    <source>
        <strain evidence="6">RhyBre1mFocal</strain>
    </source>
</reference>
<comment type="caution">
    <text evidence="6">The sequence shown here is derived from an EMBL/GenBank/DDBJ whole genome shotgun (WGS) entry which is preliminary data.</text>
</comment>
<dbReference type="Pfam" id="PF02778">
    <property type="entry name" value="tRNA_int_endo_N"/>
    <property type="match status" value="1"/>
</dbReference>
<dbReference type="InterPro" id="IPR006678">
    <property type="entry name" value="tRNA_intron_Endonuc_N"/>
</dbReference>
<dbReference type="InterPro" id="IPR006677">
    <property type="entry name" value="tRNA_intron_Endonuc_cat-like"/>
</dbReference>